<dbReference type="Pfam" id="PF00326">
    <property type="entry name" value="Peptidase_S9"/>
    <property type="match status" value="1"/>
</dbReference>
<dbReference type="GO" id="GO:0006508">
    <property type="term" value="P:proteolysis"/>
    <property type="evidence" value="ECO:0007669"/>
    <property type="project" value="InterPro"/>
</dbReference>
<dbReference type="GO" id="GO:0008239">
    <property type="term" value="F:dipeptidyl-peptidase activity"/>
    <property type="evidence" value="ECO:0007669"/>
    <property type="project" value="TreeGrafter"/>
</dbReference>
<comment type="caution">
    <text evidence="4">The sequence shown here is derived from an EMBL/GenBank/DDBJ whole genome shotgun (WGS) entry which is preliminary data.</text>
</comment>
<organism evidence="4 5">
    <name type="scientific">Sediminitomix flava</name>
    <dbReference type="NCBI Taxonomy" id="379075"/>
    <lineage>
        <taxon>Bacteria</taxon>
        <taxon>Pseudomonadati</taxon>
        <taxon>Bacteroidota</taxon>
        <taxon>Cytophagia</taxon>
        <taxon>Cytophagales</taxon>
        <taxon>Flammeovirgaceae</taxon>
        <taxon>Sediminitomix</taxon>
    </lineage>
</organism>
<dbReference type="RefSeq" id="WP_109619054.1">
    <property type="nucleotide sequence ID" value="NZ_QGDO01000003.1"/>
</dbReference>
<dbReference type="GO" id="GO:0008236">
    <property type="term" value="F:serine-type peptidase activity"/>
    <property type="evidence" value="ECO:0007669"/>
    <property type="project" value="InterPro"/>
</dbReference>
<evidence type="ECO:0000256" key="1">
    <source>
        <dbReference type="SAM" id="SignalP"/>
    </source>
</evidence>
<accession>A0A315ZAT3</accession>
<dbReference type="OrthoDB" id="9812921at2"/>
<keyword evidence="5" id="KW-1185">Reference proteome</keyword>
<dbReference type="Pfam" id="PF00930">
    <property type="entry name" value="DPPIV_N"/>
    <property type="match status" value="1"/>
</dbReference>
<feature type="chain" id="PRO_5016340046" evidence="1">
    <location>
        <begin position="20"/>
        <end position="714"/>
    </location>
</feature>
<feature type="domain" description="Dipeptidylpeptidase IV N-terminal" evidence="3">
    <location>
        <begin position="110"/>
        <end position="428"/>
    </location>
</feature>
<proteinExistence type="predicted"/>
<dbReference type="AlphaFoldDB" id="A0A315ZAT3"/>
<dbReference type="InterPro" id="IPR050278">
    <property type="entry name" value="Serine_Prot_S9B/DPPIV"/>
</dbReference>
<evidence type="ECO:0000313" key="5">
    <source>
        <dbReference type="Proteomes" id="UP000245535"/>
    </source>
</evidence>
<gene>
    <name evidence="4" type="ORF">BC781_103511</name>
</gene>
<dbReference type="SUPFAM" id="SSF53474">
    <property type="entry name" value="alpha/beta-Hydrolases"/>
    <property type="match status" value="1"/>
</dbReference>
<dbReference type="Gene3D" id="3.40.50.1820">
    <property type="entry name" value="alpha/beta hydrolase"/>
    <property type="match status" value="1"/>
</dbReference>
<evidence type="ECO:0000259" key="2">
    <source>
        <dbReference type="Pfam" id="PF00326"/>
    </source>
</evidence>
<protein>
    <submittedName>
        <fullName evidence="4">Dipeptidyl-peptidase-4</fullName>
    </submittedName>
</protein>
<evidence type="ECO:0000259" key="3">
    <source>
        <dbReference type="Pfam" id="PF00930"/>
    </source>
</evidence>
<reference evidence="4 5" key="1">
    <citation type="submission" date="2018-03" db="EMBL/GenBank/DDBJ databases">
        <title>Genomic Encyclopedia of Archaeal and Bacterial Type Strains, Phase II (KMG-II): from individual species to whole genera.</title>
        <authorList>
            <person name="Goeker M."/>
        </authorList>
    </citation>
    <scope>NUCLEOTIDE SEQUENCE [LARGE SCALE GENOMIC DNA]</scope>
    <source>
        <strain evidence="4 5">DSM 28229</strain>
    </source>
</reference>
<dbReference type="InterPro" id="IPR002469">
    <property type="entry name" value="Peptidase_S9B_N"/>
</dbReference>
<evidence type="ECO:0000313" key="4">
    <source>
        <dbReference type="EMBL" id="PWJ42259.1"/>
    </source>
</evidence>
<dbReference type="InterPro" id="IPR001375">
    <property type="entry name" value="Peptidase_S9_cat"/>
</dbReference>
<dbReference type="PANTHER" id="PTHR11731">
    <property type="entry name" value="PROTEASE FAMILY S9B,C DIPEPTIDYL-PEPTIDASE IV-RELATED"/>
    <property type="match status" value="1"/>
</dbReference>
<dbReference type="InterPro" id="IPR029058">
    <property type="entry name" value="AB_hydrolase_fold"/>
</dbReference>
<dbReference type="EMBL" id="QGDO01000003">
    <property type="protein sequence ID" value="PWJ42259.1"/>
    <property type="molecule type" value="Genomic_DNA"/>
</dbReference>
<dbReference type="PANTHER" id="PTHR11731:SF193">
    <property type="entry name" value="DIPEPTIDYL PEPTIDASE 9"/>
    <property type="match status" value="1"/>
</dbReference>
<feature type="signal peptide" evidence="1">
    <location>
        <begin position="1"/>
        <end position="19"/>
    </location>
</feature>
<dbReference type="SUPFAM" id="SSF82171">
    <property type="entry name" value="DPP6 N-terminal domain-like"/>
    <property type="match status" value="1"/>
</dbReference>
<keyword evidence="1" id="KW-0732">Signal</keyword>
<dbReference type="Gene3D" id="2.140.10.30">
    <property type="entry name" value="Dipeptidylpeptidase IV, N-terminal domain"/>
    <property type="match status" value="1"/>
</dbReference>
<sequence>MRKLISTLSLLLLVGVAFAQDKTLTLDEAVIKNGAFLYPEYQRGINFRNGNTAYTKIEGDDLVEYAVKGEHSKTLIYLSDLGASHATLKGMQYIPAYNWVDDNKIAFLSKGNAYVYDVTTKKSEQVTAMPEEALNTEWAPSYDYVAYTVGNNLFVAGNGANSQVTNDTEKGIVNGQVVHRNEFGVHKGIFWSPSGESLAFYRKDETMVTEYPLVNTGVFPAKEEPVYYPFAGMPSHEVTLGVYNIKNDETVFIKTGEPKDQYLTNIAWDPSEEYIYIVVLNRAQNHAKLNKYNAKTGDFIKTILEEKDDVYLQVHHPMTFIDGKDEFLWRSERNGFEHIYRYTTDGKLLNQVTDGAWDVIEFVGFDERNRKAYVVGTANNGLERQVYVADIRKGITQKVTKSTGTYEVVDFDPKSQQFIVRFSSLDVPNRYEILDVKGTDIKTIHDAKNPFEGYTVSPIELSALQSENGRVLNTRMIKPADFDPSKKYPVLVYVYGGPGVQLIQNKWGAGASTWMQYMAQQGYIIFTLDNRGTANRGKAFKHDTHLTLGTEEVKDQLVGVEYLKSLPYVDADRMAVHGWSFGGFMTTSLMLKQPDVFKVGVAGGPVIDWKMYEIMYTERYMSTPQENPEGYATANLLDKAQNLKGDLLMIHGADDDVVVWQHSLEFVRSCVTAGVQMDYFVYPGHKHNVRGVDRIHLMRKILDYVMEKMPEETK</sequence>
<feature type="domain" description="Peptidase S9 prolyl oligopeptidase catalytic" evidence="2">
    <location>
        <begin position="514"/>
        <end position="709"/>
    </location>
</feature>
<name>A0A315ZAT3_SEDFL</name>
<dbReference type="Proteomes" id="UP000245535">
    <property type="component" value="Unassembled WGS sequence"/>
</dbReference>